<evidence type="ECO:0000256" key="11">
    <source>
        <dbReference type="ARBA" id="ARBA00023277"/>
    </source>
</evidence>
<dbReference type="InterPro" id="IPR029056">
    <property type="entry name" value="Ribokinase-like"/>
</dbReference>
<gene>
    <name evidence="12 14" type="primary">rbsK</name>
    <name evidence="14" type="ORF">FKX85_20650</name>
</gene>
<evidence type="ECO:0000256" key="12">
    <source>
        <dbReference type="HAMAP-Rule" id="MF_01987"/>
    </source>
</evidence>
<feature type="binding site" evidence="12">
    <location>
        <begin position="39"/>
        <end position="43"/>
    </location>
    <ligand>
        <name>substrate</name>
    </ligand>
</feature>
<feature type="binding site" evidence="12">
    <location>
        <position position="140"/>
    </location>
    <ligand>
        <name>substrate</name>
    </ligand>
</feature>
<feature type="binding site" evidence="12">
    <location>
        <begin position="250"/>
        <end position="251"/>
    </location>
    <ligand>
        <name>ATP</name>
        <dbReference type="ChEBI" id="CHEBI:30616"/>
    </ligand>
</feature>
<name>A0A514CNG2_9BACT</name>
<dbReference type="EMBL" id="CP041253">
    <property type="protein sequence ID" value="QDH81307.1"/>
    <property type="molecule type" value="Genomic_DNA"/>
</dbReference>
<dbReference type="CDD" id="cd01174">
    <property type="entry name" value="ribokinase"/>
    <property type="match status" value="1"/>
</dbReference>
<dbReference type="PROSITE" id="PS00584">
    <property type="entry name" value="PFKB_KINASES_2"/>
    <property type="match status" value="1"/>
</dbReference>
<evidence type="ECO:0000313" key="15">
    <source>
        <dbReference type="Proteomes" id="UP000316614"/>
    </source>
</evidence>
<dbReference type="InterPro" id="IPR002173">
    <property type="entry name" value="Carboh/pur_kinase_PfkB_CS"/>
</dbReference>
<feature type="binding site" evidence="12">
    <location>
        <begin position="218"/>
        <end position="223"/>
    </location>
    <ligand>
        <name>ATP</name>
        <dbReference type="ChEBI" id="CHEBI:30616"/>
    </ligand>
</feature>
<keyword evidence="11 12" id="KW-0119">Carbohydrate metabolism</keyword>
<dbReference type="InterPro" id="IPR011877">
    <property type="entry name" value="Ribokinase"/>
</dbReference>
<dbReference type="AlphaFoldDB" id="A0A514CNG2"/>
<dbReference type="EC" id="2.7.1.15" evidence="2 12"/>
<keyword evidence="15" id="KW-1185">Reference proteome</keyword>
<comment type="caution">
    <text evidence="12">Lacks conserved residue(s) required for the propagation of feature annotation.</text>
</comment>
<dbReference type="RefSeq" id="WP_141616521.1">
    <property type="nucleotide sequence ID" value="NZ_CP041253.1"/>
</dbReference>
<dbReference type="InterPro" id="IPR002139">
    <property type="entry name" value="Ribo/fructo_kinase"/>
</dbReference>
<feature type="binding site" evidence="12">
    <location>
        <position position="286"/>
    </location>
    <ligand>
        <name>K(+)</name>
        <dbReference type="ChEBI" id="CHEBI:29103"/>
    </ligand>
</feature>
<dbReference type="KEGG" id="echi:FKX85_20650"/>
<evidence type="ECO:0000256" key="9">
    <source>
        <dbReference type="ARBA" id="ARBA00022842"/>
    </source>
</evidence>
<dbReference type="GO" id="GO:0019303">
    <property type="term" value="P:D-ribose catabolic process"/>
    <property type="evidence" value="ECO:0007669"/>
    <property type="project" value="UniProtKB-UniRule"/>
</dbReference>
<comment type="similarity">
    <text evidence="1">Belongs to the carbohydrate kinase pfkB family.</text>
</comment>
<evidence type="ECO:0000256" key="1">
    <source>
        <dbReference type="ARBA" id="ARBA00005380"/>
    </source>
</evidence>
<dbReference type="NCBIfam" id="TIGR02152">
    <property type="entry name" value="D_ribokin_bact"/>
    <property type="match status" value="1"/>
</dbReference>
<dbReference type="SUPFAM" id="SSF53613">
    <property type="entry name" value="Ribokinase-like"/>
    <property type="match status" value="1"/>
</dbReference>
<keyword evidence="5 12" id="KW-0479">Metal-binding</keyword>
<feature type="binding site" evidence="12">
    <location>
        <position position="284"/>
    </location>
    <ligand>
        <name>K(+)</name>
        <dbReference type="ChEBI" id="CHEBI:29103"/>
    </ligand>
</feature>
<proteinExistence type="inferred from homology"/>
<dbReference type="GO" id="GO:0004747">
    <property type="term" value="F:ribokinase activity"/>
    <property type="evidence" value="ECO:0007669"/>
    <property type="project" value="UniProtKB-UniRule"/>
</dbReference>
<dbReference type="GO" id="GO:0005829">
    <property type="term" value="C:cytosol"/>
    <property type="evidence" value="ECO:0007669"/>
    <property type="project" value="TreeGrafter"/>
</dbReference>
<evidence type="ECO:0000256" key="4">
    <source>
        <dbReference type="ARBA" id="ARBA00022679"/>
    </source>
</evidence>
<dbReference type="PANTHER" id="PTHR10584">
    <property type="entry name" value="SUGAR KINASE"/>
    <property type="match status" value="1"/>
</dbReference>
<comment type="activity regulation">
    <text evidence="12">Activated by a monovalent cation that binds near, but not in, the active site. The most likely occupant of the site in vivo is potassium. Ion binding induces a conformational change that may alter substrate affinity.</text>
</comment>
<evidence type="ECO:0000256" key="7">
    <source>
        <dbReference type="ARBA" id="ARBA00022777"/>
    </source>
</evidence>
<feature type="binding site" evidence="12">
    <location>
        <position position="184"/>
    </location>
    <ligand>
        <name>ATP</name>
        <dbReference type="ChEBI" id="CHEBI:30616"/>
    </ligand>
</feature>
<dbReference type="Proteomes" id="UP000316614">
    <property type="component" value="Chromosome"/>
</dbReference>
<evidence type="ECO:0000256" key="6">
    <source>
        <dbReference type="ARBA" id="ARBA00022741"/>
    </source>
</evidence>
<comment type="subcellular location">
    <subcellularLocation>
        <location evidence="12">Cytoplasm</location>
    </subcellularLocation>
</comment>
<evidence type="ECO:0000256" key="5">
    <source>
        <dbReference type="ARBA" id="ARBA00022723"/>
    </source>
</evidence>
<evidence type="ECO:0000256" key="8">
    <source>
        <dbReference type="ARBA" id="ARBA00022840"/>
    </source>
</evidence>
<feature type="binding site" evidence="12">
    <location>
        <position position="281"/>
    </location>
    <ligand>
        <name>K(+)</name>
        <dbReference type="ChEBI" id="CHEBI:29103"/>
    </ligand>
</feature>
<dbReference type="GO" id="GO:0005524">
    <property type="term" value="F:ATP binding"/>
    <property type="evidence" value="ECO:0007669"/>
    <property type="project" value="UniProtKB-UniRule"/>
</dbReference>
<keyword evidence="10 12" id="KW-0630">Potassium</keyword>
<keyword evidence="12" id="KW-0963">Cytoplasm</keyword>
<keyword evidence="4 12" id="KW-0808">Transferase</keyword>
<feature type="binding site" evidence="12">
    <location>
        <begin position="11"/>
        <end position="13"/>
    </location>
    <ligand>
        <name>substrate</name>
    </ligand>
</feature>
<keyword evidence="6 12" id="KW-0547">Nucleotide-binding</keyword>
<dbReference type="HAMAP" id="MF_01987">
    <property type="entry name" value="Ribokinase"/>
    <property type="match status" value="1"/>
</dbReference>
<protein>
    <recommendedName>
        <fullName evidence="3 12">Ribokinase</fullName>
        <shortName evidence="12">RK</shortName>
        <ecNumber evidence="2 12">2.7.1.15</ecNumber>
    </recommendedName>
</protein>
<feature type="binding site" evidence="12">
    <location>
        <position position="245"/>
    </location>
    <ligand>
        <name>K(+)</name>
        <dbReference type="ChEBI" id="CHEBI:29103"/>
    </ligand>
</feature>
<organism evidence="14 15">
    <name type="scientific">Echinicola soli</name>
    <dbReference type="NCBI Taxonomy" id="2591634"/>
    <lineage>
        <taxon>Bacteria</taxon>
        <taxon>Pseudomonadati</taxon>
        <taxon>Bacteroidota</taxon>
        <taxon>Cytophagia</taxon>
        <taxon>Cytophagales</taxon>
        <taxon>Cyclobacteriaceae</taxon>
        <taxon>Echinicola</taxon>
    </lineage>
</organism>
<feature type="binding site" evidence="12">
    <location>
        <position position="290"/>
    </location>
    <ligand>
        <name>K(+)</name>
        <dbReference type="ChEBI" id="CHEBI:29103"/>
    </ligand>
</feature>
<feature type="active site" description="Proton acceptor" evidence="12">
    <location>
        <position position="251"/>
    </location>
</feature>
<comment type="subunit">
    <text evidence="12">Homodimer.</text>
</comment>
<accession>A0A514CNG2</accession>
<evidence type="ECO:0000256" key="2">
    <source>
        <dbReference type="ARBA" id="ARBA00012035"/>
    </source>
</evidence>
<comment type="cofactor">
    <cofactor evidence="12">
        <name>Mg(2+)</name>
        <dbReference type="ChEBI" id="CHEBI:18420"/>
    </cofactor>
    <text evidence="12">Requires a divalent cation, most likely magnesium in vivo, as an electrophilic catalyst to aid phosphoryl group transfer. It is the chelate of the metal and the nucleotide that is the actual substrate.</text>
</comment>
<sequence>MKKVLVVGSSNRDLIVTVNDFPRPGESVMGKSFLQMMGGKGGNQAIAAKRAGAEVLFISCIGKDENGTAIKQNYQSEGLDVSCMLVSTDKPTGVALITVDRHGENNIVIIGGANEDLLPEKMMDLDMAIEKSDIILLQLEIPVLTNLEISRRAKKSHKKVVLNAAPAMTIPQELLALVDILIVNETEAEAISGIKVKNYPEKAVQHLMANGADQVVLTLGKKGLLYATDSTGIAHLPAYEVDSVDSTAAGDTFCGALVAALGRNMAWKDALKYSMAAAAISVQKMGAQPSIPNRTQVEAFLSQNSLIHNP</sequence>
<keyword evidence="9 12" id="KW-0460">Magnesium</keyword>
<feature type="binding site" evidence="12">
    <location>
        <position position="251"/>
    </location>
    <ligand>
        <name>substrate</name>
    </ligand>
</feature>
<comment type="pathway">
    <text evidence="12">Carbohydrate metabolism; D-ribose degradation; D-ribose 5-phosphate from beta-D-ribopyranose: step 2/2.</text>
</comment>
<evidence type="ECO:0000259" key="13">
    <source>
        <dbReference type="Pfam" id="PF00294"/>
    </source>
</evidence>
<feature type="domain" description="Carbohydrate kinase PfkB" evidence="13">
    <location>
        <begin position="1"/>
        <end position="293"/>
    </location>
</feature>
<dbReference type="GO" id="GO:0046872">
    <property type="term" value="F:metal ion binding"/>
    <property type="evidence" value="ECO:0007669"/>
    <property type="project" value="UniProtKB-KW"/>
</dbReference>
<evidence type="ECO:0000313" key="14">
    <source>
        <dbReference type="EMBL" id="QDH81307.1"/>
    </source>
</evidence>
<keyword evidence="7 12" id="KW-0418">Kinase</keyword>
<reference evidence="14 15" key="1">
    <citation type="submission" date="2019-06" db="EMBL/GenBank/DDBJ databases">
        <title>Echinicola alkalisoli sp. nov. isolated from saline soil.</title>
        <authorList>
            <person name="Sun J.-Q."/>
            <person name="Xu L."/>
        </authorList>
    </citation>
    <scope>NUCLEOTIDE SEQUENCE [LARGE SCALE GENOMIC DNA]</scope>
    <source>
        <strain evidence="14 15">LN3S3</strain>
    </source>
</reference>
<keyword evidence="8 12" id="KW-0067">ATP-binding</keyword>
<comment type="catalytic activity">
    <reaction evidence="12">
        <text>D-ribose + ATP = D-ribose 5-phosphate + ADP + H(+)</text>
        <dbReference type="Rhea" id="RHEA:13697"/>
        <dbReference type="ChEBI" id="CHEBI:15378"/>
        <dbReference type="ChEBI" id="CHEBI:30616"/>
        <dbReference type="ChEBI" id="CHEBI:47013"/>
        <dbReference type="ChEBI" id="CHEBI:78346"/>
        <dbReference type="ChEBI" id="CHEBI:456216"/>
        <dbReference type="EC" id="2.7.1.15"/>
    </reaction>
</comment>
<dbReference type="Pfam" id="PF00294">
    <property type="entry name" value="PfkB"/>
    <property type="match status" value="1"/>
</dbReference>
<dbReference type="InterPro" id="IPR011611">
    <property type="entry name" value="PfkB_dom"/>
</dbReference>
<feature type="binding site" evidence="12">
    <location>
        <position position="247"/>
    </location>
    <ligand>
        <name>K(+)</name>
        <dbReference type="ChEBI" id="CHEBI:29103"/>
    </ligand>
</feature>
<dbReference type="Gene3D" id="3.40.1190.20">
    <property type="match status" value="1"/>
</dbReference>
<dbReference type="PANTHER" id="PTHR10584:SF166">
    <property type="entry name" value="RIBOKINASE"/>
    <property type="match status" value="1"/>
</dbReference>
<comment type="function">
    <text evidence="12">Catalyzes the phosphorylation of ribose at O-5 in a reaction requiring ATP and magnesium. The resulting D-ribose-5-phosphate can then be used either for sythesis of nucleotides, histidine, and tryptophan, or as a component of the pentose phosphate pathway.</text>
</comment>
<dbReference type="PRINTS" id="PR00990">
    <property type="entry name" value="RIBOKINASE"/>
</dbReference>
<dbReference type="OrthoDB" id="9775849at2"/>
<comment type="similarity">
    <text evidence="12">Belongs to the carbohydrate kinase PfkB family. Ribokinase subfamily.</text>
</comment>
<dbReference type="UniPathway" id="UPA00916">
    <property type="reaction ID" value="UER00889"/>
</dbReference>
<evidence type="ECO:0000256" key="3">
    <source>
        <dbReference type="ARBA" id="ARBA00016943"/>
    </source>
</evidence>
<evidence type="ECO:0000256" key="10">
    <source>
        <dbReference type="ARBA" id="ARBA00022958"/>
    </source>
</evidence>